<comment type="caution">
    <text evidence="15">The sequence shown here is derived from an EMBL/GenBank/DDBJ whole genome shotgun (WGS) entry which is preliminary data.</text>
</comment>
<dbReference type="SUPFAM" id="SSF81321">
    <property type="entry name" value="Family A G protein-coupled receptor-like"/>
    <property type="match status" value="1"/>
</dbReference>
<evidence type="ECO:0000256" key="3">
    <source>
        <dbReference type="ARBA" id="ARBA00022606"/>
    </source>
</evidence>
<dbReference type="PRINTS" id="PR00237">
    <property type="entry name" value="GPCRRHODOPSN"/>
</dbReference>
<keyword evidence="2 13" id="KW-1003">Cell membrane</keyword>
<proteinExistence type="inferred from homology"/>
<dbReference type="AlphaFoldDB" id="A0A151NUH9"/>
<keyword evidence="10" id="KW-0325">Glycoprotein</keyword>
<evidence type="ECO:0000256" key="7">
    <source>
        <dbReference type="ARBA" id="ARBA00023040"/>
    </source>
</evidence>
<keyword evidence="8 13" id="KW-0472">Membrane</keyword>
<dbReference type="OrthoDB" id="9902777at2759"/>
<evidence type="ECO:0000259" key="14">
    <source>
        <dbReference type="PROSITE" id="PS50262"/>
    </source>
</evidence>
<evidence type="ECO:0000256" key="6">
    <source>
        <dbReference type="ARBA" id="ARBA00022989"/>
    </source>
</evidence>
<feature type="transmembrane region" description="Helical" evidence="13">
    <location>
        <begin position="23"/>
        <end position="48"/>
    </location>
</feature>
<comment type="subcellular location">
    <subcellularLocation>
        <location evidence="1 13">Cell membrane</location>
        <topology evidence="1 13">Multi-pass membrane protein</topology>
    </subcellularLocation>
</comment>
<keyword evidence="5 13" id="KW-0552">Olfaction</keyword>
<dbReference type="KEGG" id="amj:106740494"/>
<name>A0A151NUH9_ALLMI</name>
<evidence type="ECO:0000256" key="4">
    <source>
        <dbReference type="ARBA" id="ARBA00022692"/>
    </source>
</evidence>
<organism evidence="15 16">
    <name type="scientific">Alligator mississippiensis</name>
    <name type="common">American alligator</name>
    <dbReference type="NCBI Taxonomy" id="8496"/>
    <lineage>
        <taxon>Eukaryota</taxon>
        <taxon>Metazoa</taxon>
        <taxon>Chordata</taxon>
        <taxon>Craniata</taxon>
        <taxon>Vertebrata</taxon>
        <taxon>Euteleostomi</taxon>
        <taxon>Archelosauria</taxon>
        <taxon>Archosauria</taxon>
        <taxon>Crocodylia</taxon>
        <taxon>Alligatoridae</taxon>
        <taxon>Alligatorinae</taxon>
        <taxon>Alligator</taxon>
    </lineage>
</organism>
<dbReference type="CDD" id="cd15912">
    <property type="entry name" value="7tmA_OR6C-like"/>
    <property type="match status" value="1"/>
</dbReference>
<comment type="similarity">
    <text evidence="12">Belongs to the G-protein coupled receptor 1 family.</text>
</comment>
<evidence type="ECO:0000256" key="2">
    <source>
        <dbReference type="ARBA" id="ARBA00022475"/>
    </source>
</evidence>
<feature type="transmembrane region" description="Helical" evidence="13">
    <location>
        <begin position="100"/>
        <end position="118"/>
    </location>
</feature>
<dbReference type="InterPro" id="IPR000276">
    <property type="entry name" value="GPCR_Rhodpsn"/>
</dbReference>
<dbReference type="GO" id="GO:0004984">
    <property type="term" value="F:olfactory receptor activity"/>
    <property type="evidence" value="ECO:0007669"/>
    <property type="project" value="InterPro"/>
</dbReference>
<dbReference type="Proteomes" id="UP000050525">
    <property type="component" value="Unassembled WGS sequence"/>
</dbReference>
<evidence type="ECO:0000256" key="8">
    <source>
        <dbReference type="ARBA" id="ARBA00023136"/>
    </source>
</evidence>
<accession>A0A151NUH9</accession>
<evidence type="ECO:0000256" key="5">
    <source>
        <dbReference type="ARBA" id="ARBA00022725"/>
    </source>
</evidence>
<evidence type="ECO:0000256" key="9">
    <source>
        <dbReference type="ARBA" id="ARBA00023170"/>
    </source>
</evidence>
<feature type="domain" description="G-protein coupled receptors family 1 profile" evidence="14">
    <location>
        <begin position="39"/>
        <end position="288"/>
    </location>
</feature>
<evidence type="ECO:0000256" key="13">
    <source>
        <dbReference type="RuleBase" id="RU363047"/>
    </source>
</evidence>
<dbReference type="EMBL" id="AKHW03002097">
    <property type="protein sequence ID" value="KYO40075.1"/>
    <property type="molecule type" value="Genomic_DNA"/>
</dbReference>
<dbReference type="GO" id="GO:0005886">
    <property type="term" value="C:plasma membrane"/>
    <property type="evidence" value="ECO:0007669"/>
    <property type="project" value="UniProtKB-SubCell"/>
</dbReference>
<evidence type="ECO:0000256" key="12">
    <source>
        <dbReference type="RuleBase" id="RU000688"/>
    </source>
</evidence>
<keyword evidence="11 12" id="KW-0807">Transducer</keyword>
<dbReference type="InterPro" id="IPR047132">
    <property type="entry name" value="Olfact_rcpt_6C-like"/>
</dbReference>
<gene>
    <name evidence="15" type="ORF">Y1Q_0007573</name>
</gene>
<dbReference type="PRINTS" id="PR00245">
    <property type="entry name" value="OLFACTORYR"/>
</dbReference>
<dbReference type="InterPro" id="IPR017452">
    <property type="entry name" value="GPCR_Rhodpsn_7TM"/>
</dbReference>
<evidence type="ECO:0000256" key="10">
    <source>
        <dbReference type="ARBA" id="ARBA00023180"/>
    </source>
</evidence>
<dbReference type="InterPro" id="IPR000725">
    <property type="entry name" value="Olfact_rcpt"/>
</dbReference>
<keyword evidence="3 13" id="KW-0716">Sensory transduction</keyword>
<evidence type="ECO:0000313" key="15">
    <source>
        <dbReference type="EMBL" id="KYO40075.1"/>
    </source>
</evidence>
<feature type="transmembrane region" description="Helical" evidence="13">
    <location>
        <begin position="198"/>
        <end position="224"/>
    </location>
</feature>
<keyword evidence="7 12" id="KW-0297">G-protein coupled receptor</keyword>
<dbReference type="GO" id="GO:0004930">
    <property type="term" value="F:G protein-coupled receptor activity"/>
    <property type="evidence" value="ECO:0007669"/>
    <property type="project" value="UniProtKB-KW"/>
</dbReference>
<reference evidence="15 16" key="1">
    <citation type="journal article" date="2012" name="Genome Biol.">
        <title>Sequencing three crocodilian genomes to illuminate the evolution of archosaurs and amniotes.</title>
        <authorList>
            <person name="St John J.A."/>
            <person name="Braun E.L."/>
            <person name="Isberg S.R."/>
            <person name="Miles L.G."/>
            <person name="Chong A.Y."/>
            <person name="Gongora J."/>
            <person name="Dalzell P."/>
            <person name="Moran C."/>
            <person name="Bed'hom B."/>
            <person name="Abzhanov A."/>
            <person name="Burgess S.C."/>
            <person name="Cooksey A.M."/>
            <person name="Castoe T.A."/>
            <person name="Crawford N.G."/>
            <person name="Densmore L.D."/>
            <person name="Drew J.C."/>
            <person name="Edwards S.V."/>
            <person name="Faircloth B.C."/>
            <person name="Fujita M.K."/>
            <person name="Greenwold M.J."/>
            <person name="Hoffmann F.G."/>
            <person name="Howard J.M."/>
            <person name="Iguchi T."/>
            <person name="Janes D.E."/>
            <person name="Khan S.Y."/>
            <person name="Kohno S."/>
            <person name="de Koning A.J."/>
            <person name="Lance S.L."/>
            <person name="McCarthy F.M."/>
            <person name="McCormack J.E."/>
            <person name="Merchant M.E."/>
            <person name="Peterson D.G."/>
            <person name="Pollock D.D."/>
            <person name="Pourmand N."/>
            <person name="Raney B.J."/>
            <person name="Roessler K.A."/>
            <person name="Sanford J.R."/>
            <person name="Sawyer R.H."/>
            <person name="Schmidt C.J."/>
            <person name="Triplett E.W."/>
            <person name="Tuberville T.D."/>
            <person name="Venegas-Anaya M."/>
            <person name="Howard J.T."/>
            <person name="Jarvis E.D."/>
            <person name="Guillette L.J.Jr."/>
            <person name="Glenn T.C."/>
            <person name="Green R.E."/>
            <person name="Ray D.A."/>
        </authorList>
    </citation>
    <scope>NUCLEOTIDE SEQUENCE [LARGE SCALE GENOMIC DNA]</scope>
    <source>
        <strain evidence="15">KSC_2009_1</strain>
    </source>
</reference>
<dbReference type="Pfam" id="PF13853">
    <property type="entry name" value="7tm_4"/>
    <property type="match status" value="1"/>
</dbReference>
<dbReference type="PANTHER" id="PTHR26454:SF18">
    <property type="entry name" value="OLFACTORY RECEPTOR 6C76"/>
    <property type="match status" value="1"/>
</dbReference>
<evidence type="ECO:0000256" key="1">
    <source>
        <dbReference type="ARBA" id="ARBA00004651"/>
    </source>
</evidence>
<dbReference type="FunFam" id="1.20.1070.10:FF:000010">
    <property type="entry name" value="Olfactory receptor"/>
    <property type="match status" value="1"/>
</dbReference>
<dbReference type="PROSITE" id="PS00237">
    <property type="entry name" value="G_PROTEIN_RECEP_F1_1"/>
    <property type="match status" value="1"/>
</dbReference>
<dbReference type="PROSITE" id="PS50262">
    <property type="entry name" value="G_PROTEIN_RECEP_F1_2"/>
    <property type="match status" value="1"/>
</dbReference>
<evidence type="ECO:0000313" key="16">
    <source>
        <dbReference type="Proteomes" id="UP000050525"/>
    </source>
</evidence>
<sequence length="310" mass="35131">MANRTRVTEFILIGFSLSPQTEIILFFLFLMFYLVTVSGNLLIITITLISHRLHAPMYFFLRNFSVMEILFTSITVPKLLAGLLFHSKTISYHACMAQCFFYFFVGVTEFIFLAIMSFDRYVAICNPLRYTTIMNNRVCIQLLLAAWSGSFFPIFFSALFFLQVPFCGPNVVNHFFCDNIALEKIACTDTRPVELMNFILASLLLCGSLVVTTVSYIYIVTTVLRIPTAKGRQKAFSTCASHITVVSITYGTHLFMHVRPTGTNSLDLNKAVALMTTVVTPSLNPFIYTLRNEAVKQALRETIIQKKRTS</sequence>
<keyword evidence="6 13" id="KW-1133">Transmembrane helix</keyword>
<evidence type="ECO:0000256" key="11">
    <source>
        <dbReference type="ARBA" id="ARBA00023224"/>
    </source>
</evidence>
<dbReference type="PANTHER" id="PTHR26454">
    <property type="entry name" value="OLFACTORY RECEPTOR"/>
    <property type="match status" value="1"/>
</dbReference>
<keyword evidence="16" id="KW-1185">Reference proteome</keyword>
<feature type="transmembrane region" description="Helical" evidence="13">
    <location>
        <begin position="138"/>
        <end position="162"/>
    </location>
</feature>
<keyword evidence="4 12" id="KW-0812">Transmembrane</keyword>
<dbReference type="Gene3D" id="1.20.1070.10">
    <property type="entry name" value="Rhodopsin 7-helix transmembrane proteins"/>
    <property type="match status" value="1"/>
</dbReference>
<feature type="transmembrane region" description="Helical" evidence="13">
    <location>
        <begin position="60"/>
        <end position="80"/>
    </location>
</feature>
<keyword evidence="9 12" id="KW-0675">Receptor</keyword>
<protein>
    <recommendedName>
        <fullName evidence="13">Olfactory receptor</fullName>
    </recommendedName>
</protein>